<evidence type="ECO:0000313" key="2">
    <source>
        <dbReference type="Proteomes" id="UP001055811"/>
    </source>
</evidence>
<proteinExistence type="predicted"/>
<reference evidence="1 2" key="2">
    <citation type="journal article" date="2022" name="Mol. Ecol. Resour.">
        <title>The genomes of chicory, endive, great burdock and yacon provide insights into Asteraceae paleo-polyploidization history and plant inulin production.</title>
        <authorList>
            <person name="Fan W."/>
            <person name="Wang S."/>
            <person name="Wang H."/>
            <person name="Wang A."/>
            <person name="Jiang F."/>
            <person name="Liu H."/>
            <person name="Zhao H."/>
            <person name="Xu D."/>
            <person name="Zhang Y."/>
        </authorList>
    </citation>
    <scope>NUCLEOTIDE SEQUENCE [LARGE SCALE GENOMIC DNA]</scope>
    <source>
        <strain evidence="2">cv. Punajuju</strain>
        <tissue evidence="1">Leaves</tissue>
    </source>
</reference>
<name>A0ACB8Z121_CICIN</name>
<dbReference type="Proteomes" id="UP001055811">
    <property type="component" value="Linkage Group LG09"/>
</dbReference>
<dbReference type="EMBL" id="CM042017">
    <property type="protein sequence ID" value="KAI3691354.1"/>
    <property type="molecule type" value="Genomic_DNA"/>
</dbReference>
<reference evidence="2" key="1">
    <citation type="journal article" date="2022" name="Mol. Ecol. Resour.">
        <title>The genomes of chicory, endive, great burdock and yacon provide insights into Asteraceae palaeo-polyploidization history and plant inulin production.</title>
        <authorList>
            <person name="Fan W."/>
            <person name="Wang S."/>
            <person name="Wang H."/>
            <person name="Wang A."/>
            <person name="Jiang F."/>
            <person name="Liu H."/>
            <person name="Zhao H."/>
            <person name="Xu D."/>
            <person name="Zhang Y."/>
        </authorList>
    </citation>
    <scope>NUCLEOTIDE SEQUENCE [LARGE SCALE GENOMIC DNA]</scope>
    <source>
        <strain evidence="2">cv. Punajuju</strain>
    </source>
</reference>
<sequence>MGEGSSTSPISEAPKDKKFSTQQHFIQYLIESLANLKMIVETTISAQFSKLKNMLVDDVFTLKQIRLKLDESIVKLTKEVKLAREMYKGDTHSTLEAT</sequence>
<evidence type="ECO:0000313" key="1">
    <source>
        <dbReference type="EMBL" id="KAI3691354.1"/>
    </source>
</evidence>
<gene>
    <name evidence="1" type="ORF">L2E82_49696</name>
</gene>
<keyword evidence="2" id="KW-1185">Reference proteome</keyword>
<organism evidence="1 2">
    <name type="scientific">Cichorium intybus</name>
    <name type="common">Chicory</name>
    <dbReference type="NCBI Taxonomy" id="13427"/>
    <lineage>
        <taxon>Eukaryota</taxon>
        <taxon>Viridiplantae</taxon>
        <taxon>Streptophyta</taxon>
        <taxon>Embryophyta</taxon>
        <taxon>Tracheophyta</taxon>
        <taxon>Spermatophyta</taxon>
        <taxon>Magnoliopsida</taxon>
        <taxon>eudicotyledons</taxon>
        <taxon>Gunneridae</taxon>
        <taxon>Pentapetalae</taxon>
        <taxon>asterids</taxon>
        <taxon>campanulids</taxon>
        <taxon>Asterales</taxon>
        <taxon>Asteraceae</taxon>
        <taxon>Cichorioideae</taxon>
        <taxon>Cichorieae</taxon>
        <taxon>Cichoriinae</taxon>
        <taxon>Cichorium</taxon>
    </lineage>
</organism>
<comment type="caution">
    <text evidence="1">The sequence shown here is derived from an EMBL/GenBank/DDBJ whole genome shotgun (WGS) entry which is preliminary data.</text>
</comment>
<protein>
    <submittedName>
        <fullName evidence="1">Uncharacterized protein</fullName>
    </submittedName>
</protein>
<accession>A0ACB8Z121</accession>